<comment type="similarity">
    <text evidence="6">Belongs to the DEAD box helicase family.</text>
</comment>
<evidence type="ECO:0000313" key="11">
    <source>
        <dbReference type="EMBL" id="KAL3691761.1"/>
    </source>
</evidence>
<gene>
    <name evidence="11" type="ORF">R1sor_005412</name>
</gene>
<evidence type="ECO:0000256" key="5">
    <source>
        <dbReference type="ARBA" id="ARBA00022840"/>
    </source>
</evidence>
<evidence type="ECO:0000256" key="2">
    <source>
        <dbReference type="ARBA" id="ARBA00022741"/>
    </source>
</evidence>
<dbReference type="CDD" id="cd18787">
    <property type="entry name" value="SF2_C_DEAD"/>
    <property type="match status" value="1"/>
</dbReference>
<feature type="domain" description="Helicase C-terminal" evidence="10">
    <location>
        <begin position="385"/>
        <end position="529"/>
    </location>
</feature>
<keyword evidence="12" id="KW-1185">Reference proteome</keyword>
<dbReference type="GO" id="GO:0005524">
    <property type="term" value="F:ATP binding"/>
    <property type="evidence" value="ECO:0007669"/>
    <property type="project" value="UniProtKB-KW"/>
</dbReference>
<protein>
    <recommendedName>
        <fullName evidence="1">RNA helicase</fullName>
        <ecNumber evidence="1">3.6.4.13</ecNumber>
    </recommendedName>
</protein>
<dbReference type="GO" id="GO:0016787">
    <property type="term" value="F:hydrolase activity"/>
    <property type="evidence" value="ECO:0007669"/>
    <property type="project" value="UniProtKB-KW"/>
</dbReference>
<evidence type="ECO:0000256" key="1">
    <source>
        <dbReference type="ARBA" id="ARBA00012552"/>
    </source>
</evidence>
<evidence type="ECO:0000259" key="10">
    <source>
        <dbReference type="PROSITE" id="PS51194"/>
    </source>
</evidence>
<dbReference type="Gene3D" id="3.40.50.300">
    <property type="entry name" value="P-loop containing nucleotide triphosphate hydrolases"/>
    <property type="match status" value="2"/>
</dbReference>
<feature type="domain" description="WW" evidence="8">
    <location>
        <begin position="12"/>
        <end position="48"/>
    </location>
</feature>
<accession>A0ABD3HLQ7</accession>
<evidence type="ECO:0000256" key="4">
    <source>
        <dbReference type="ARBA" id="ARBA00022806"/>
    </source>
</evidence>
<dbReference type="InterPro" id="IPR000629">
    <property type="entry name" value="RNA-helicase_DEAD-box_CS"/>
</dbReference>
<dbReference type="InterPro" id="IPR011545">
    <property type="entry name" value="DEAD/DEAH_box_helicase_dom"/>
</dbReference>
<dbReference type="SUPFAM" id="SSF52540">
    <property type="entry name" value="P-loop containing nucleoside triphosphate hydrolases"/>
    <property type="match status" value="1"/>
</dbReference>
<comment type="caution">
    <text evidence="11">The sequence shown here is derived from an EMBL/GenBank/DDBJ whole genome shotgun (WGS) entry which is preliminary data.</text>
</comment>
<dbReference type="EMBL" id="JBJQOH010000003">
    <property type="protein sequence ID" value="KAL3691761.1"/>
    <property type="molecule type" value="Genomic_DNA"/>
</dbReference>
<organism evidence="11 12">
    <name type="scientific">Riccia sorocarpa</name>
    <dbReference type="NCBI Taxonomy" id="122646"/>
    <lineage>
        <taxon>Eukaryota</taxon>
        <taxon>Viridiplantae</taxon>
        <taxon>Streptophyta</taxon>
        <taxon>Embryophyta</taxon>
        <taxon>Marchantiophyta</taxon>
        <taxon>Marchantiopsida</taxon>
        <taxon>Marchantiidae</taxon>
        <taxon>Marchantiales</taxon>
        <taxon>Ricciaceae</taxon>
        <taxon>Riccia</taxon>
    </lineage>
</organism>
<dbReference type="InterPro" id="IPR014001">
    <property type="entry name" value="Helicase_ATP-bd"/>
</dbReference>
<proteinExistence type="inferred from homology"/>
<dbReference type="FunFam" id="3.40.50.300:FF:000079">
    <property type="entry name" value="probable ATP-dependent RNA helicase DDX17"/>
    <property type="match status" value="1"/>
</dbReference>
<keyword evidence="4 6" id="KW-0347">Helicase</keyword>
<dbReference type="InterPro" id="IPR027417">
    <property type="entry name" value="P-loop_NTPase"/>
</dbReference>
<dbReference type="GO" id="GO:0003724">
    <property type="term" value="F:RNA helicase activity"/>
    <property type="evidence" value="ECO:0007669"/>
    <property type="project" value="UniProtKB-EC"/>
</dbReference>
<dbReference type="CDD" id="cd00201">
    <property type="entry name" value="WW"/>
    <property type="match status" value="1"/>
</dbReference>
<evidence type="ECO:0000256" key="7">
    <source>
        <dbReference type="SAM" id="MobiDB-lite"/>
    </source>
</evidence>
<dbReference type="AlphaFoldDB" id="A0ABD3HLQ7"/>
<dbReference type="SMART" id="SM00487">
    <property type="entry name" value="DEXDc"/>
    <property type="match status" value="1"/>
</dbReference>
<keyword evidence="2 6" id="KW-0547">Nucleotide-binding</keyword>
<feature type="domain" description="Helicase ATP-binding" evidence="9">
    <location>
        <begin position="182"/>
        <end position="356"/>
    </location>
</feature>
<dbReference type="FunFam" id="3.40.50.300:FF:000008">
    <property type="entry name" value="ATP-dependent RNA helicase RhlB"/>
    <property type="match status" value="1"/>
</dbReference>
<reference evidence="11 12" key="1">
    <citation type="submission" date="2024-09" db="EMBL/GenBank/DDBJ databases">
        <title>Chromosome-scale assembly of Riccia sorocarpa.</title>
        <authorList>
            <person name="Paukszto L."/>
        </authorList>
    </citation>
    <scope>NUCLEOTIDE SEQUENCE [LARGE SCALE GENOMIC DNA]</scope>
    <source>
        <strain evidence="11">LP-2024</strain>
        <tissue evidence="11">Aerial parts of the thallus</tissue>
    </source>
</reference>
<evidence type="ECO:0000259" key="9">
    <source>
        <dbReference type="PROSITE" id="PS51192"/>
    </source>
</evidence>
<evidence type="ECO:0000313" key="12">
    <source>
        <dbReference type="Proteomes" id="UP001633002"/>
    </source>
</evidence>
<dbReference type="SMART" id="SM00490">
    <property type="entry name" value="HELICc"/>
    <property type="match status" value="1"/>
</dbReference>
<dbReference type="InterPro" id="IPR036020">
    <property type="entry name" value="WW_dom_sf"/>
</dbReference>
<evidence type="ECO:0000259" key="8">
    <source>
        <dbReference type="PROSITE" id="PS50020"/>
    </source>
</evidence>
<dbReference type="PROSITE" id="PS00039">
    <property type="entry name" value="DEAD_ATP_HELICASE"/>
    <property type="match status" value="1"/>
</dbReference>
<keyword evidence="3 6" id="KW-0378">Hydrolase</keyword>
<dbReference type="Pfam" id="PF00270">
    <property type="entry name" value="DEAD"/>
    <property type="match status" value="1"/>
</dbReference>
<evidence type="ECO:0000256" key="3">
    <source>
        <dbReference type="ARBA" id="ARBA00022801"/>
    </source>
</evidence>
<dbReference type="EC" id="3.6.4.13" evidence="1"/>
<feature type="region of interest" description="Disordered" evidence="7">
    <location>
        <begin position="37"/>
        <end position="127"/>
    </location>
</feature>
<dbReference type="InterPro" id="IPR001202">
    <property type="entry name" value="WW_dom"/>
</dbReference>
<dbReference type="InterPro" id="IPR001650">
    <property type="entry name" value="Helicase_C-like"/>
</dbReference>
<dbReference type="PROSITE" id="PS51194">
    <property type="entry name" value="HELICASE_CTER"/>
    <property type="match status" value="1"/>
</dbReference>
<evidence type="ECO:0000256" key="6">
    <source>
        <dbReference type="RuleBase" id="RU000492"/>
    </source>
</evidence>
<dbReference type="PANTHER" id="PTHR47958">
    <property type="entry name" value="ATP-DEPENDENT RNA HELICASE DBP3"/>
    <property type="match status" value="1"/>
</dbReference>
<dbReference type="Pfam" id="PF00271">
    <property type="entry name" value="Helicase_C"/>
    <property type="match status" value="1"/>
</dbReference>
<dbReference type="SUPFAM" id="SSF51045">
    <property type="entry name" value="WW domain"/>
    <property type="match status" value="1"/>
</dbReference>
<sequence>MAAKARYAPTDPSLPAPWRTLVGVLAGEEVTYFWNPQTKVTQYEKPKAAAVPDEDQKQDEPRTLTTESVLGGGAKNENDPDWSANPKVGKSSDRDGITGVKRANEGTQQNAFKRPKLGFTHPRITPSSETDAYMKKHEITVRGDNVPHPFMNYGSTRFPSTILSEFESAGFSSPSPIQAQSWPIALQGRDIVAVAKTGSGKTLGYLVPGFAHIHKYRDGDSFGTKVLVIAPTRELATQIQTEAKKFGKSSSISSTCVYGGADKGPQLRAIQKGVDIIIATPGRLNDFLKSGKLSLAQVSYVVLDEADRMLDMGFEPQIRAIFSELPAERQTLMFTATWPKEVRKMAGDMLHTPVQVNIGNTDDLVANKAITQNIEIIRRGDKMRRLQQILRSQPSDSRIIVFSSTKRMCDQLAKSLGDFRAAAIHGDKSQDAREVALADFRSGKSPILVATDVAARGLDVKDVRAVINYDFPTKFEDYIHRIGRTARGGASGLAYTFFDDSQDAKFSKKLVKVLQGASQKVPKELADIAARSGNF</sequence>
<dbReference type="PROSITE" id="PS51192">
    <property type="entry name" value="HELICASE_ATP_BIND_1"/>
    <property type="match status" value="1"/>
</dbReference>
<name>A0ABD3HLQ7_9MARC</name>
<dbReference type="PROSITE" id="PS50020">
    <property type="entry name" value="WW_DOMAIN_2"/>
    <property type="match status" value="1"/>
</dbReference>
<dbReference type="Proteomes" id="UP001633002">
    <property type="component" value="Unassembled WGS sequence"/>
</dbReference>
<keyword evidence="5 6" id="KW-0067">ATP-binding</keyword>